<dbReference type="InterPro" id="IPR023214">
    <property type="entry name" value="HAD_sf"/>
</dbReference>
<evidence type="ECO:0000313" key="1">
    <source>
        <dbReference type="EMBL" id="MBY0755890.1"/>
    </source>
</evidence>
<dbReference type="GO" id="GO:0016787">
    <property type="term" value="F:hydrolase activity"/>
    <property type="evidence" value="ECO:0007669"/>
    <property type="project" value="UniProtKB-KW"/>
</dbReference>
<dbReference type="PANTHER" id="PTHR10000:SF8">
    <property type="entry name" value="HAD SUPERFAMILY HYDROLASE-LIKE, TYPE 3"/>
    <property type="match status" value="1"/>
</dbReference>
<keyword evidence="1" id="KW-0378">Hydrolase</keyword>
<dbReference type="Proteomes" id="UP001299068">
    <property type="component" value="Unassembled WGS sequence"/>
</dbReference>
<name>A0ABS7KYJ4_CLOSR</name>
<dbReference type="EMBL" id="JAIKTU010000008">
    <property type="protein sequence ID" value="MBY0755890.1"/>
    <property type="molecule type" value="Genomic_DNA"/>
</dbReference>
<organism evidence="1 2">
    <name type="scientific">Clostridium sardiniense</name>
    <name type="common">Clostridium absonum</name>
    <dbReference type="NCBI Taxonomy" id="29369"/>
    <lineage>
        <taxon>Bacteria</taxon>
        <taxon>Bacillati</taxon>
        <taxon>Bacillota</taxon>
        <taxon>Clostridia</taxon>
        <taxon>Eubacteriales</taxon>
        <taxon>Clostridiaceae</taxon>
        <taxon>Clostridium</taxon>
    </lineage>
</organism>
<dbReference type="Gene3D" id="3.30.1240.10">
    <property type="match status" value="1"/>
</dbReference>
<dbReference type="PANTHER" id="PTHR10000">
    <property type="entry name" value="PHOSPHOSERINE PHOSPHATASE"/>
    <property type="match status" value="1"/>
</dbReference>
<dbReference type="SUPFAM" id="SSF56784">
    <property type="entry name" value="HAD-like"/>
    <property type="match status" value="1"/>
</dbReference>
<proteinExistence type="predicted"/>
<dbReference type="InterPro" id="IPR036412">
    <property type="entry name" value="HAD-like_sf"/>
</dbReference>
<sequence>MNLYISDLDGTLLDSTAKLSNYTKSNLQNLIKNGLNFSIATARTPATVVPILSDIDIRLPVVVMNGAAIYDIENNKYLKFNPILPNPVDKILSILSENKISALSYTLCDNHINAYYDKINNHVEEKFIKDRAGSPHKTFINASLPKDSNVLYFLLLNKKDIVMNIYNKVKDIEDIYAIAYKDVYNEGFYNLEIYSNKSSKANSIKEIMSLFNFDRLVSFGDNLNDIPMFEISDECYAVKNAAKDIKDLSTSIIDSNVNDGVVKYLESLSL</sequence>
<protein>
    <submittedName>
        <fullName evidence="1">HAD family hydrolase</fullName>
    </submittedName>
</protein>
<dbReference type="InterPro" id="IPR000150">
    <property type="entry name" value="Cof"/>
</dbReference>
<gene>
    <name evidence="1" type="ORF">K5V21_10555</name>
</gene>
<reference evidence="1 2" key="1">
    <citation type="journal article" date="2021" name="Cell Host Microbe">
        <title>in vivo commensal control of Clostridioides difficile virulence.</title>
        <authorList>
            <person name="Girinathan B.P."/>
            <person name="Dibenedetto N."/>
            <person name="Worley J.N."/>
            <person name="Peltier J."/>
            <person name="Arrieta-Ortiz M.L."/>
            <person name="Rupa Christinal Immanuel S."/>
            <person name="Lavin R."/>
            <person name="Delaney M.L."/>
            <person name="Cummins C."/>
            <person name="Hoffmann M."/>
            <person name="Luo Y."/>
            <person name="Gonzalez-Escalona N."/>
            <person name="Allard M."/>
            <person name="Onderdonk A.B."/>
            <person name="Gerber G.K."/>
            <person name="Sonenshein A.L."/>
            <person name="Baliga N."/>
            <person name="Dupuy B."/>
            <person name="Bry L."/>
        </authorList>
    </citation>
    <scope>NUCLEOTIDE SEQUENCE [LARGE SCALE GENOMIC DNA]</scope>
    <source>
        <strain evidence="1 2">DSM 599</strain>
    </source>
</reference>
<dbReference type="Pfam" id="PF08282">
    <property type="entry name" value="Hydrolase_3"/>
    <property type="match status" value="1"/>
</dbReference>
<accession>A0ABS7KYJ4</accession>
<dbReference type="InterPro" id="IPR006379">
    <property type="entry name" value="HAD-SF_hydro_IIB"/>
</dbReference>
<evidence type="ECO:0000313" key="2">
    <source>
        <dbReference type="Proteomes" id="UP001299068"/>
    </source>
</evidence>
<keyword evidence="2" id="KW-1185">Reference proteome</keyword>
<dbReference type="RefSeq" id="WP_221861223.1">
    <property type="nucleotide sequence ID" value="NZ_JAIKTU010000008.1"/>
</dbReference>
<comment type="caution">
    <text evidence="1">The sequence shown here is derived from an EMBL/GenBank/DDBJ whole genome shotgun (WGS) entry which is preliminary data.</text>
</comment>
<dbReference type="NCBIfam" id="TIGR00099">
    <property type="entry name" value="Cof-subfamily"/>
    <property type="match status" value="1"/>
</dbReference>
<dbReference type="NCBIfam" id="TIGR01484">
    <property type="entry name" value="HAD-SF-IIB"/>
    <property type="match status" value="1"/>
</dbReference>
<dbReference type="Gene3D" id="3.40.50.1000">
    <property type="entry name" value="HAD superfamily/HAD-like"/>
    <property type="match status" value="1"/>
</dbReference>